<protein>
    <recommendedName>
        <fullName evidence="3">B30.2/SPRY domain-containing protein</fullName>
    </recommendedName>
</protein>
<dbReference type="Proteomes" id="UP001221898">
    <property type="component" value="Unassembled WGS sequence"/>
</dbReference>
<dbReference type="InterPro" id="IPR050143">
    <property type="entry name" value="TRIM/RBCC"/>
</dbReference>
<dbReference type="SUPFAM" id="SSF49899">
    <property type="entry name" value="Concanavalin A-like lectins/glucanases"/>
    <property type="match status" value="1"/>
</dbReference>
<dbReference type="Gene3D" id="2.60.120.920">
    <property type="match status" value="1"/>
</dbReference>
<dbReference type="AlphaFoldDB" id="A0AAD7WJD6"/>
<dbReference type="EMBL" id="JAINUG010000085">
    <property type="protein sequence ID" value="KAJ8399102.1"/>
    <property type="molecule type" value="Genomic_DNA"/>
</dbReference>
<sequence>MECWPILKSLGCGKVFLSDTLRPNHTLTWVSDYPRGRADVAWTQLQLMVEVEGCGLRDEEGRVMGLSRGKVEQWVWEIQEEMGGCEVLPTDSLREVEREQVSCCSVLGAGAFMSGTHAWEVEVGGRSDWDLGVAYKKFANRKGKVISSPENGYI</sequence>
<reference evidence="1" key="1">
    <citation type="journal article" date="2023" name="Science">
        <title>Genome structures resolve the early diversification of teleost fishes.</title>
        <authorList>
            <person name="Parey E."/>
            <person name="Louis A."/>
            <person name="Montfort J."/>
            <person name="Bouchez O."/>
            <person name="Roques C."/>
            <person name="Iampietro C."/>
            <person name="Lluch J."/>
            <person name="Castinel A."/>
            <person name="Donnadieu C."/>
            <person name="Desvignes T."/>
            <person name="Floi Bucao C."/>
            <person name="Jouanno E."/>
            <person name="Wen M."/>
            <person name="Mejri S."/>
            <person name="Dirks R."/>
            <person name="Jansen H."/>
            <person name="Henkel C."/>
            <person name="Chen W.J."/>
            <person name="Zahm M."/>
            <person name="Cabau C."/>
            <person name="Klopp C."/>
            <person name="Thompson A.W."/>
            <person name="Robinson-Rechavi M."/>
            <person name="Braasch I."/>
            <person name="Lecointre G."/>
            <person name="Bobe J."/>
            <person name="Postlethwait J.H."/>
            <person name="Berthelot C."/>
            <person name="Roest Crollius H."/>
            <person name="Guiguen Y."/>
        </authorList>
    </citation>
    <scope>NUCLEOTIDE SEQUENCE</scope>
    <source>
        <strain evidence="1">NC1722</strain>
    </source>
</reference>
<proteinExistence type="predicted"/>
<evidence type="ECO:0008006" key="3">
    <source>
        <dbReference type="Google" id="ProtNLM"/>
    </source>
</evidence>
<name>A0AAD7WJD6_9TELE</name>
<organism evidence="1 2">
    <name type="scientific">Aldrovandia affinis</name>
    <dbReference type="NCBI Taxonomy" id="143900"/>
    <lineage>
        <taxon>Eukaryota</taxon>
        <taxon>Metazoa</taxon>
        <taxon>Chordata</taxon>
        <taxon>Craniata</taxon>
        <taxon>Vertebrata</taxon>
        <taxon>Euteleostomi</taxon>
        <taxon>Actinopterygii</taxon>
        <taxon>Neopterygii</taxon>
        <taxon>Teleostei</taxon>
        <taxon>Notacanthiformes</taxon>
        <taxon>Halosauridae</taxon>
        <taxon>Aldrovandia</taxon>
    </lineage>
</organism>
<evidence type="ECO:0000313" key="2">
    <source>
        <dbReference type="Proteomes" id="UP001221898"/>
    </source>
</evidence>
<comment type="caution">
    <text evidence="1">The sequence shown here is derived from an EMBL/GenBank/DDBJ whole genome shotgun (WGS) entry which is preliminary data.</text>
</comment>
<accession>A0AAD7WJD6</accession>
<evidence type="ECO:0000313" key="1">
    <source>
        <dbReference type="EMBL" id="KAJ8399102.1"/>
    </source>
</evidence>
<dbReference type="InterPro" id="IPR013320">
    <property type="entry name" value="ConA-like_dom_sf"/>
</dbReference>
<keyword evidence="2" id="KW-1185">Reference proteome</keyword>
<dbReference type="PANTHER" id="PTHR24103">
    <property type="entry name" value="E3 UBIQUITIN-PROTEIN LIGASE TRIM"/>
    <property type="match status" value="1"/>
</dbReference>
<dbReference type="InterPro" id="IPR043136">
    <property type="entry name" value="B30.2/SPRY_sf"/>
</dbReference>
<gene>
    <name evidence="1" type="ORF">AAFF_G00414810</name>
</gene>